<evidence type="ECO:0000256" key="4">
    <source>
        <dbReference type="ARBA" id="ARBA00022679"/>
    </source>
</evidence>
<dbReference type="RefSeq" id="WP_324780562.1">
    <property type="nucleotide sequence ID" value="NZ_CP141769.1"/>
</dbReference>
<feature type="transmembrane region" description="Helical" evidence="8">
    <location>
        <begin position="117"/>
        <end position="150"/>
    </location>
</feature>
<name>A0ABZ1CME3_9PROT</name>
<dbReference type="PANTHER" id="PTHR33908:SF3">
    <property type="entry name" value="UNDECAPRENYL PHOSPHATE-ALPHA-4-AMINO-4-DEOXY-L-ARABINOSE ARABINOSYL TRANSFERASE"/>
    <property type="match status" value="1"/>
</dbReference>
<feature type="domain" description="Glycosyltransferase RgtA/B/C/D-like" evidence="9">
    <location>
        <begin position="62"/>
        <end position="226"/>
    </location>
</feature>
<keyword evidence="11" id="KW-1185">Reference proteome</keyword>
<accession>A0ABZ1CME3</accession>
<evidence type="ECO:0000256" key="6">
    <source>
        <dbReference type="ARBA" id="ARBA00022989"/>
    </source>
</evidence>
<dbReference type="Pfam" id="PF13231">
    <property type="entry name" value="PMT_2"/>
    <property type="match status" value="1"/>
</dbReference>
<dbReference type="Proteomes" id="UP001334732">
    <property type="component" value="Chromosome"/>
</dbReference>
<keyword evidence="2" id="KW-1003">Cell membrane</keyword>
<feature type="transmembrane region" description="Helical" evidence="8">
    <location>
        <begin position="260"/>
        <end position="282"/>
    </location>
</feature>
<keyword evidence="6 8" id="KW-1133">Transmembrane helix</keyword>
<evidence type="ECO:0000313" key="11">
    <source>
        <dbReference type="Proteomes" id="UP001334732"/>
    </source>
</evidence>
<feature type="transmembrane region" description="Helical" evidence="8">
    <location>
        <begin position="349"/>
        <end position="370"/>
    </location>
</feature>
<keyword evidence="3" id="KW-0328">Glycosyltransferase</keyword>
<evidence type="ECO:0000256" key="3">
    <source>
        <dbReference type="ARBA" id="ARBA00022676"/>
    </source>
</evidence>
<proteinExistence type="predicted"/>
<dbReference type="InterPro" id="IPR050297">
    <property type="entry name" value="LipidA_mod_glycosyltrf_83"/>
</dbReference>
<reference evidence="10 11" key="1">
    <citation type="submission" date="2023-12" db="EMBL/GenBank/DDBJ databases">
        <title>Thiobacillus sedimentum sp. nov., a chemolithoautotrophic sulfur-oxidizing bacterium isolated from freshwater sediment.</title>
        <authorList>
            <person name="Luo J."/>
            <person name="Dai C."/>
        </authorList>
    </citation>
    <scope>NUCLEOTIDE SEQUENCE [LARGE SCALE GENOMIC DNA]</scope>
    <source>
        <strain evidence="10 11">SCUT-2</strain>
    </source>
</reference>
<evidence type="ECO:0000256" key="8">
    <source>
        <dbReference type="SAM" id="Phobius"/>
    </source>
</evidence>
<gene>
    <name evidence="10" type="ORF">VA613_03965</name>
</gene>
<feature type="transmembrane region" description="Helical" evidence="8">
    <location>
        <begin position="87"/>
        <end position="105"/>
    </location>
</feature>
<evidence type="ECO:0000256" key="1">
    <source>
        <dbReference type="ARBA" id="ARBA00004651"/>
    </source>
</evidence>
<evidence type="ECO:0000256" key="5">
    <source>
        <dbReference type="ARBA" id="ARBA00022692"/>
    </source>
</evidence>
<evidence type="ECO:0000256" key="7">
    <source>
        <dbReference type="ARBA" id="ARBA00023136"/>
    </source>
</evidence>
<feature type="transmembrane region" description="Helical" evidence="8">
    <location>
        <begin position="209"/>
        <end position="227"/>
    </location>
</feature>
<sequence>MTAGWSRKDAGLFLLALGWLALTLGVRPLALPDEGRYVSVAWEMLTSGNWLYPTLDGLPFFHKPPLFYWITAASLSVFGMREWAARLAPYLGAAVAAFTLYGFALRQKGTTVARGALLILVTQPFFFGGAQFANLDMLVAGLIGATIVLAAEAGMNADRGRPYKALLTSAYLAAALGVLAKGLIGIVLPGMVIVVWLAWNRRLPLLRQLLWIPGLIVFLLAGAPWFVAMQARFPDFLHYFFIYHQFQRFAEGGFNNPMPFWFYAPVILILILPWSLWLPAALKNLRQNPEAKPTVRSLMWIWILGIVGFFSIPSSKIVGYVLPVLPPLAYLIAEGLARRRGGATPPRMPIGPAVLAGTICLGAIAANNIFNHKTDRSLSARIAAQRQPNEAVVFLRNQFFDVPFYLGLKAPVRIFDDWRATKTSKADNWRKAMADAGRFDPQRAAQLLFDVAQLDRTLCASPVTWLIAPKGAEGTEAFLKQIAPFATHEGTTVWRVTRGELAARGGCGQTPSGG</sequence>
<evidence type="ECO:0000259" key="9">
    <source>
        <dbReference type="Pfam" id="PF13231"/>
    </source>
</evidence>
<feature type="transmembrane region" description="Helical" evidence="8">
    <location>
        <begin position="294"/>
        <end position="312"/>
    </location>
</feature>
<comment type="subcellular location">
    <subcellularLocation>
        <location evidence="1">Cell membrane</location>
        <topology evidence="1">Multi-pass membrane protein</topology>
    </subcellularLocation>
</comment>
<feature type="transmembrane region" description="Helical" evidence="8">
    <location>
        <begin position="170"/>
        <end position="197"/>
    </location>
</feature>
<organism evidence="10 11">
    <name type="scientific">Thiobacillus sedimenti</name>
    <dbReference type="NCBI Taxonomy" id="3110231"/>
    <lineage>
        <taxon>Bacteria</taxon>
        <taxon>Pseudomonadati</taxon>
        <taxon>Pseudomonadota</taxon>
        <taxon>Betaproteobacteria</taxon>
        <taxon>Nitrosomonadales</taxon>
        <taxon>Thiobacillaceae</taxon>
        <taxon>Thiobacillus</taxon>
    </lineage>
</organism>
<keyword evidence="7 8" id="KW-0472">Membrane</keyword>
<dbReference type="EMBL" id="CP141769">
    <property type="protein sequence ID" value="WRS40031.1"/>
    <property type="molecule type" value="Genomic_DNA"/>
</dbReference>
<evidence type="ECO:0000313" key="10">
    <source>
        <dbReference type="EMBL" id="WRS40031.1"/>
    </source>
</evidence>
<keyword evidence="4" id="KW-0808">Transferase</keyword>
<keyword evidence="5 8" id="KW-0812">Transmembrane</keyword>
<evidence type="ECO:0000256" key="2">
    <source>
        <dbReference type="ARBA" id="ARBA00022475"/>
    </source>
</evidence>
<protein>
    <submittedName>
        <fullName evidence="10">Glycosyltransferase family 39 protein</fullName>
    </submittedName>
</protein>
<dbReference type="InterPro" id="IPR038731">
    <property type="entry name" value="RgtA/B/C-like"/>
</dbReference>
<dbReference type="PANTHER" id="PTHR33908">
    <property type="entry name" value="MANNOSYLTRANSFERASE YKCB-RELATED"/>
    <property type="match status" value="1"/>
</dbReference>